<dbReference type="AlphaFoldDB" id="A0A166SJX3"/>
<dbReference type="EMBL" id="KV417498">
    <property type="protein sequence ID" value="KZP29532.1"/>
    <property type="molecule type" value="Genomic_DNA"/>
</dbReference>
<dbReference type="OrthoDB" id="2919534at2759"/>
<feature type="non-terminal residue" evidence="1">
    <location>
        <position position="129"/>
    </location>
</feature>
<reference evidence="1 2" key="1">
    <citation type="journal article" date="2016" name="Mol. Biol. Evol.">
        <title>Comparative Genomics of Early-Diverging Mushroom-Forming Fungi Provides Insights into the Origins of Lignocellulose Decay Capabilities.</title>
        <authorList>
            <person name="Nagy L.G."/>
            <person name="Riley R."/>
            <person name="Tritt A."/>
            <person name="Adam C."/>
            <person name="Daum C."/>
            <person name="Floudas D."/>
            <person name="Sun H."/>
            <person name="Yadav J.S."/>
            <person name="Pangilinan J."/>
            <person name="Larsson K.H."/>
            <person name="Matsuura K."/>
            <person name="Barry K."/>
            <person name="Labutti K."/>
            <person name="Kuo R."/>
            <person name="Ohm R.A."/>
            <person name="Bhattacharya S.S."/>
            <person name="Shirouzu T."/>
            <person name="Yoshinaga Y."/>
            <person name="Martin F.M."/>
            <person name="Grigoriev I.V."/>
            <person name="Hibbett D.S."/>
        </authorList>
    </citation>
    <scope>NUCLEOTIDE SEQUENCE [LARGE SCALE GENOMIC DNA]</scope>
    <source>
        <strain evidence="1 2">CBS 109695</strain>
    </source>
</reference>
<dbReference type="Proteomes" id="UP000076532">
    <property type="component" value="Unassembled WGS sequence"/>
</dbReference>
<keyword evidence="2" id="KW-1185">Reference proteome</keyword>
<gene>
    <name evidence="1" type="ORF">FIBSPDRAFT_727379</name>
</gene>
<name>A0A166SJX3_9AGAM</name>
<organism evidence="1 2">
    <name type="scientific">Athelia psychrophila</name>
    <dbReference type="NCBI Taxonomy" id="1759441"/>
    <lineage>
        <taxon>Eukaryota</taxon>
        <taxon>Fungi</taxon>
        <taxon>Dikarya</taxon>
        <taxon>Basidiomycota</taxon>
        <taxon>Agaricomycotina</taxon>
        <taxon>Agaricomycetes</taxon>
        <taxon>Agaricomycetidae</taxon>
        <taxon>Atheliales</taxon>
        <taxon>Atheliaceae</taxon>
        <taxon>Athelia</taxon>
    </lineage>
</organism>
<evidence type="ECO:0000313" key="2">
    <source>
        <dbReference type="Proteomes" id="UP000076532"/>
    </source>
</evidence>
<protein>
    <submittedName>
        <fullName evidence="1">Uncharacterized protein</fullName>
    </submittedName>
</protein>
<proteinExistence type="predicted"/>
<evidence type="ECO:0000313" key="1">
    <source>
        <dbReference type="EMBL" id="KZP29532.1"/>
    </source>
</evidence>
<sequence length="129" mass="14480">MATPETTTRSAPFLQCVQLLSPEGYLVRATGQVDDGVMRNCISKRRWEQYGHCLSPLEPSKIRICIANNQQIKLIGRWQGTVRVGNVSASSWSEVFESNGAFDVILGKPWLEQVDAVHRYRTDTLEITG</sequence>
<dbReference type="Gene3D" id="2.40.70.10">
    <property type="entry name" value="Acid Proteases"/>
    <property type="match status" value="1"/>
</dbReference>
<dbReference type="InterPro" id="IPR021109">
    <property type="entry name" value="Peptidase_aspartic_dom_sf"/>
</dbReference>
<accession>A0A166SJX3</accession>